<dbReference type="GO" id="GO:0016020">
    <property type="term" value="C:membrane"/>
    <property type="evidence" value="ECO:0007669"/>
    <property type="project" value="TreeGrafter"/>
</dbReference>
<gene>
    <name evidence="3" type="ORF">HMPREF0044_0813</name>
</gene>
<keyword evidence="1" id="KW-0812">Transmembrane</keyword>
<feature type="transmembrane region" description="Helical" evidence="1">
    <location>
        <begin position="174"/>
        <end position="192"/>
    </location>
</feature>
<dbReference type="InterPro" id="IPR050879">
    <property type="entry name" value="Acyltransferase_3"/>
</dbReference>
<dbReference type="PANTHER" id="PTHR23028:SF53">
    <property type="entry name" value="ACYL_TRANSF_3 DOMAIN-CONTAINING PROTEIN"/>
    <property type="match status" value="1"/>
</dbReference>
<accession>C0VZT5</accession>
<dbReference type="Proteomes" id="UP000010301">
    <property type="component" value="Unassembled WGS sequence"/>
</dbReference>
<feature type="transmembrane region" description="Helical" evidence="1">
    <location>
        <begin position="117"/>
        <end position="141"/>
    </location>
</feature>
<organism evidence="3 4">
    <name type="scientific">Gleimia coleocanis DSM 15436</name>
    <dbReference type="NCBI Taxonomy" id="525245"/>
    <lineage>
        <taxon>Bacteria</taxon>
        <taxon>Bacillati</taxon>
        <taxon>Actinomycetota</taxon>
        <taxon>Actinomycetes</taxon>
        <taxon>Actinomycetales</taxon>
        <taxon>Actinomycetaceae</taxon>
        <taxon>Gleimia</taxon>
    </lineage>
</organism>
<dbReference type="HOGENOM" id="CLU_005679_2_5_11"/>
<evidence type="ECO:0000313" key="4">
    <source>
        <dbReference type="Proteomes" id="UP000010301"/>
    </source>
</evidence>
<evidence type="ECO:0000259" key="2">
    <source>
        <dbReference type="Pfam" id="PF01757"/>
    </source>
</evidence>
<keyword evidence="1" id="KW-1133">Transmembrane helix</keyword>
<dbReference type="Pfam" id="PF01757">
    <property type="entry name" value="Acyl_transf_3"/>
    <property type="match status" value="1"/>
</dbReference>
<feature type="transmembrane region" description="Helical" evidence="1">
    <location>
        <begin position="21"/>
        <end position="38"/>
    </location>
</feature>
<dbReference type="EMBL" id="ACFG01000030">
    <property type="protein sequence ID" value="EEH63794.1"/>
    <property type="molecule type" value="Genomic_DNA"/>
</dbReference>
<feature type="transmembrane region" description="Helical" evidence="1">
    <location>
        <begin position="198"/>
        <end position="215"/>
    </location>
</feature>
<feature type="transmembrane region" description="Helical" evidence="1">
    <location>
        <begin position="322"/>
        <end position="343"/>
    </location>
</feature>
<evidence type="ECO:0000256" key="1">
    <source>
        <dbReference type="SAM" id="Phobius"/>
    </source>
</evidence>
<dbReference type="STRING" id="525245.HMPREF0044_0813"/>
<name>C0VZT5_9ACTO</name>
<keyword evidence="1" id="KW-0472">Membrane</keyword>
<comment type="caution">
    <text evidence="3">The sequence shown here is derived from an EMBL/GenBank/DDBJ whole genome shotgun (WGS) entry which is preliminary data.</text>
</comment>
<sequence length="364" mass="41243">MVGVQVMKEAQARIRLDSLTGVRWWAAFAVFVFHYHNVGNIPGIGLGTIGYTGVAFFFVLSGFVLTWSASPKVTKPQFWMRRVARIWPAHFVALLLALPVFYPWDGPTATNWWEKDFALLPILAAVFLVQGFSTNPLVLFAGNPAAWTLSSEAAFYFTHPFANSFALKLKKAQYLIFVVAILALGILSVKYAGLTPTILNRFWEFFLGMFAAHLLKRGFRTGLPAWVGYLVTMCLVISYWLLHVRGFNPALEATLEPMRPFYLPIIYMLVIIILASSDLEGRRSLMRWKPMVIAGEISYAFYLVHATVLYLFLGWYGRSDSVLVFIFLLICAFLVAAALHYLVERPCEKRIRAWADKRFGPKTS</sequence>
<feature type="transmembrane region" description="Helical" evidence="1">
    <location>
        <begin position="44"/>
        <end position="65"/>
    </location>
</feature>
<keyword evidence="4" id="KW-1185">Reference proteome</keyword>
<feature type="transmembrane region" description="Helical" evidence="1">
    <location>
        <begin position="86"/>
        <end position="105"/>
    </location>
</feature>
<dbReference type="eggNOG" id="COG1835">
    <property type="taxonomic scope" value="Bacteria"/>
</dbReference>
<dbReference type="AlphaFoldDB" id="C0VZT5"/>
<keyword evidence="3" id="KW-0808">Transferase</keyword>
<evidence type="ECO:0000313" key="3">
    <source>
        <dbReference type="EMBL" id="EEH63794.1"/>
    </source>
</evidence>
<dbReference type="InterPro" id="IPR002656">
    <property type="entry name" value="Acyl_transf_3_dom"/>
</dbReference>
<feature type="transmembrane region" description="Helical" evidence="1">
    <location>
        <begin position="299"/>
        <end position="316"/>
    </location>
</feature>
<feature type="domain" description="Acyltransferase 3" evidence="2">
    <location>
        <begin position="18"/>
        <end position="340"/>
    </location>
</feature>
<keyword evidence="3" id="KW-0012">Acyltransferase</keyword>
<dbReference type="GO" id="GO:0016747">
    <property type="term" value="F:acyltransferase activity, transferring groups other than amino-acyl groups"/>
    <property type="evidence" value="ECO:0007669"/>
    <property type="project" value="InterPro"/>
</dbReference>
<feature type="transmembrane region" description="Helical" evidence="1">
    <location>
        <begin position="222"/>
        <end position="241"/>
    </location>
</feature>
<dbReference type="GO" id="GO:0009103">
    <property type="term" value="P:lipopolysaccharide biosynthetic process"/>
    <property type="evidence" value="ECO:0007669"/>
    <property type="project" value="TreeGrafter"/>
</dbReference>
<protein>
    <submittedName>
        <fullName evidence="3">Acyltransferase</fullName>
    </submittedName>
</protein>
<reference evidence="3 4" key="1">
    <citation type="submission" date="2009-01" db="EMBL/GenBank/DDBJ databases">
        <authorList>
            <person name="Qin X."/>
            <person name="Bachman B."/>
            <person name="Battles P."/>
            <person name="Bell A."/>
            <person name="Bess C."/>
            <person name="Bickham C."/>
            <person name="Chaboub L."/>
            <person name="Chen D."/>
            <person name="Coyle M."/>
            <person name="Deiros D.R."/>
            <person name="Dinh H."/>
            <person name="Forbes L."/>
            <person name="Fowler G."/>
            <person name="Francisco L."/>
            <person name="Fu Q."/>
            <person name="Gubbala S."/>
            <person name="Hale W."/>
            <person name="Han Y."/>
            <person name="Hemphill L."/>
            <person name="Highlander S.K."/>
            <person name="Hirani K."/>
            <person name="Hogues M."/>
            <person name="Jackson L."/>
            <person name="Jakkamsetti A."/>
            <person name="Javaid M."/>
            <person name="Jiang H."/>
            <person name="Korchina V."/>
            <person name="Kovar C."/>
            <person name="Lara F."/>
            <person name="Lee S."/>
            <person name="Mata R."/>
            <person name="Mathew T."/>
            <person name="Moen C."/>
            <person name="Morales K."/>
            <person name="Munidasa M."/>
            <person name="Nazareth L."/>
            <person name="Ngo R."/>
            <person name="Nguyen L."/>
            <person name="Okwuonu G."/>
            <person name="Ongeri F."/>
            <person name="Patil S."/>
            <person name="Petrosino J."/>
            <person name="Pham C."/>
            <person name="Pham P."/>
            <person name="Pu L.-L."/>
            <person name="Puazo M."/>
            <person name="Raj R."/>
            <person name="Reid J."/>
            <person name="Rouhana J."/>
            <person name="Saada N."/>
            <person name="Shang Y."/>
            <person name="Simmons D."/>
            <person name="Thornton R."/>
            <person name="Warren J."/>
            <person name="Weissenberger G."/>
            <person name="Zhang J."/>
            <person name="Zhang L."/>
            <person name="Zhou C."/>
            <person name="Zhu D."/>
            <person name="Muzny D."/>
            <person name="Worley K."/>
            <person name="Gibbs R."/>
        </authorList>
    </citation>
    <scope>NUCLEOTIDE SEQUENCE [LARGE SCALE GENOMIC DNA]</scope>
    <source>
        <strain evidence="3 4">DSM 15436</strain>
    </source>
</reference>
<proteinExistence type="predicted"/>
<dbReference type="PANTHER" id="PTHR23028">
    <property type="entry name" value="ACETYLTRANSFERASE"/>
    <property type="match status" value="1"/>
</dbReference>
<feature type="transmembrane region" description="Helical" evidence="1">
    <location>
        <begin position="261"/>
        <end position="279"/>
    </location>
</feature>